<dbReference type="SUPFAM" id="SSF47336">
    <property type="entry name" value="ACP-like"/>
    <property type="match status" value="1"/>
</dbReference>
<organism evidence="7 8">
    <name type="scientific">Clostridium botulinum</name>
    <dbReference type="NCBI Taxonomy" id="1491"/>
    <lineage>
        <taxon>Bacteria</taxon>
        <taxon>Bacillati</taxon>
        <taxon>Bacillota</taxon>
        <taxon>Clostridia</taxon>
        <taxon>Eubacteriales</taxon>
        <taxon>Clostridiaceae</taxon>
        <taxon>Clostridium</taxon>
    </lineage>
</organism>
<feature type="domain" description="Carrier" evidence="6">
    <location>
        <begin position="499"/>
        <end position="573"/>
    </location>
</feature>
<feature type="non-terminal residue" evidence="7">
    <location>
        <position position="1"/>
    </location>
</feature>
<dbReference type="EMBL" id="SWOY01000028">
    <property type="protein sequence ID" value="NFG18868.1"/>
    <property type="molecule type" value="Genomic_DNA"/>
</dbReference>
<keyword evidence="4" id="KW-0597">Phosphoprotein</keyword>
<evidence type="ECO:0000313" key="8">
    <source>
        <dbReference type="Proteomes" id="UP000478995"/>
    </source>
</evidence>
<dbReference type="InterPro" id="IPR020845">
    <property type="entry name" value="AMP-binding_CS"/>
</dbReference>
<dbReference type="GO" id="GO:0031177">
    <property type="term" value="F:phosphopantetheine binding"/>
    <property type="evidence" value="ECO:0007669"/>
    <property type="project" value="TreeGrafter"/>
</dbReference>
<evidence type="ECO:0000256" key="1">
    <source>
        <dbReference type="ARBA" id="ARBA00001957"/>
    </source>
</evidence>
<dbReference type="Pfam" id="PF00501">
    <property type="entry name" value="AMP-binding"/>
    <property type="match status" value="1"/>
</dbReference>
<evidence type="ECO:0000313" key="7">
    <source>
        <dbReference type="EMBL" id="NFG18868.1"/>
    </source>
</evidence>
<evidence type="ECO:0000256" key="2">
    <source>
        <dbReference type="ARBA" id="ARBA00006432"/>
    </source>
</evidence>
<accession>A0A846IYK6</accession>
<dbReference type="GO" id="GO:0044550">
    <property type="term" value="P:secondary metabolite biosynthetic process"/>
    <property type="evidence" value="ECO:0007669"/>
    <property type="project" value="UniProtKB-ARBA"/>
</dbReference>
<proteinExistence type="inferred from homology"/>
<dbReference type="Gene3D" id="3.30.300.30">
    <property type="match status" value="1"/>
</dbReference>
<dbReference type="PROSITE" id="PS50075">
    <property type="entry name" value="CARRIER"/>
    <property type="match status" value="1"/>
</dbReference>
<dbReference type="SUPFAM" id="SSF56801">
    <property type="entry name" value="Acetyl-CoA synthetase-like"/>
    <property type="match status" value="1"/>
</dbReference>
<dbReference type="Proteomes" id="UP000478995">
    <property type="component" value="Unassembled WGS sequence"/>
</dbReference>
<dbReference type="Pfam" id="PF13193">
    <property type="entry name" value="AMP-binding_C"/>
    <property type="match status" value="1"/>
</dbReference>
<evidence type="ECO:0000256" key="5">
    <source>
        <dbReference type="ARBA" id="ARBA00023194"/>
    </source>
</evidence>
<keyword evidence="5" id="KW-0045">Antibiotic biosynthesis</keyword>
<keyword evidence="3" id="KW-0596">Phosphopantetheine</keyword>
<protein>
    <submittedName>
        <fullName evidence="7">Amino acid adenylation domain-containing protein</fullName>
    </submittedName>
</protein>
<evidence type="ECO:0000256" key="3">
    <source>
        <dbReference type="ARBA" id="ARBA00022450"/>
    </source>
</evidence>
<reference evidence="7 8" key="1">
    <citation type="submission" date="2019-04" db="EMBL/GenBank/DDBJ databases">
        <title>Genome sequencing of Clostridium botulinum Groups I-IV and Clostridium butyricum.</title>
        <authorList>
            <person name="Brunt J."/>
            <person name="Van Vliet A.H.M."/>
            <person name="Stringer S.C."/>
            <person name="Carter A.T."/>
            <person name="Peck M.W."/>
        </authorList>
    </citation>
    <scope>NUCLEOTIDE SEQUENCE [LARGE SCALE GENOMIC DNA]</scope>
    <source>
        <strain evidence="7 8">IFR 18/037</strain>
    </source>
</reference>
<dbReference type="Gene3D" id="3.40.50.980">
    <property type="match status" value="2"/>
</dbReference>
<dbReference type="FunFam" id="2.30.38.10:FF:000001">
    <property type="entry name" value="Non-ribosomal peptide synthetase PvdI"/>
    <property type="match status" value="1"/>
</dbReference>
<evidence type="ECO:0000259" key="6">
    <source>
        <dbReference type="PROSITE" id="PS50075"/>
    </source>
</evidence>
<sequence>IQELFEEQVEKTPNNIAVVFEDKKLTYRELNEKANSLARVLRDKGVKADSIVAIMVERSIEMIVGIMGILKSGGAYLPIDPSYPKSRIEYILEDSKSKTLLSTEILAKNIEFDGGVIDLFKDQLFNENPYNLGKVNNSDNLAYIIYTSGTTGKPKGVMVNHLGILNLQRSFNKTLKIRSNDRVLQFASISFDASVWEIFMTILNGARLYIPKLELTKDILNLEKYINSNNITIATIPPNYLANMDNEKKFSLRLIITAGSETNKRLQEIWREKCTYINAYGPTEDSICTTMWMNIEKNNHSNIIPIGRPILNKKIYILDKDYKLTPIGVSGELCISGDGLARGYLNNPELTSEKFVDNPFEPGERMYRTGDLARWLPDGNIEFLGRIDNQVKIRGFRIELEEIENRLLEYEGVKEAVVVAKEDKEDKERSKYLCAYIVSNNKIGRNELKNYLLKDLPEYMIPLNFVNIEKIPLTSNGKVDRKILQNREDLINIYEECEKPRNSMEEVMIEVFKEVLGVENLGINHSFFDLGGDSIKAIGLISKLKKHGYKLEIKDLFKYNTIKDISNRITLEENSIINQELVKGKIDLIPIQKWFFEKDFIDNHH</sequence>
<dbReference type="InterPro" id="IPR000873">
    <property type="entry name" value="AMP-dep_synth/lig_dom"/>
</dbReference>
<dbReference type="FunFam" id="3.40.50.980:FF:000001">
    <property type="entry name" value="Non-ribosomal peptide synthetase"/>
    <property type="match status" value="1"/>
</dbReference>
<dbReference type="PROSITE" id="PS00012">
    <property type="entry name" value="PHOSPHOPANTETHEINE"/>
    <property type="match status" value="1"/>
</dbReference>
<comment type="caution">
    <text evidence="7">The sequence shown here is derived from an EMBL/GenBank/DDBJ whole genome shotgun (WGS) entry which is preliminary data.</text>
</comment>
<evidence type="ECO:0000256" key="4">
    <source>
        <dbReference type="ARBA" id="ARBA00022553"/>
    </source>
</evidence>
<gene>
    <name evidence="7" type="ORF">FC794_19325</name>
</gene>
<dbReference type="PANTHER" id="PTHR45527">
    <property type="entry name" value="NONRIBOSOMAL PEPTIDE SYNTHETASE"/>
    <property type="match status" value="1"/>
</dbReference>
<dbReference type="InterPro" id="IPR009081">
    <property type="entry name" value="PP-bd_ACP"/>
</dbReference>
<dbReference type="NCBIfam" id="TIGR01733">
    <property type="entry name" value="AA-adenyl-dom"/>
    <property type="match status" value="1"/>
</dbReference>
<dbReference type="InterPro" id="IPR006162">
    <property type="entry name" value="Ppantetheine_attach_site"/>
</dbReference>
<dbReference type="FunFam" id="3.40.50.12780:FF:000012">
    <property type="entry name" value="Non-ribosomal peptide synthetase"/>
    <property type="match status" value="1"/>
</dbReference>
<comment type="cofactor">
    <cofactor evidence="1">
        <name>pantetheine 4'-phosphate</name>
        <dbReference type="ChEBI" id="CHEBI:47942"/>
    </cofactor>
</comment>
<dbReference type="InterPro" id="IPR020459">
    <property type="entry name" value="AMP-binding"/>
</dbReference>
<dbReference type="InterPro" id="IPR025110">
    <property type="entry name" value="AMP-bd_C"/>
</dbReference>
<dbReference type="InterPro" id="IPR036736">
    <property type="entry name" value="ACP-like_sf"/>
</dbReference>
<dbReference type="PANTHER" id="PTHR45527:SF1">
    <property type="entry name" value="FATTY ACID SYNTHASE"/>
    <property type="match status" value="1"/>
</dbReference>
<comment type="similarity">
    <text evidence="2">Belongs to the ATP-dependent AMP-binding enzyme family.</text>
</comment>
<dbReference type="Gene3D" id="2.30.38.10">
    <property type="entry name" value="Luciferase, Domain 3"/>
    <property type="match status" value="1"/>
</dbReference>
<dbReference type="GO" id="GO:0005829">
    <property type="term" value="C:cytosol"/>
    <property type="evidence" value="ECO:0007669"/>
    <property type="project" value="TreeGrafter"/>
</dbReference>
<name>A0A846IYK6_CLOBO</name>
<feature type="non-terminal residue" evidence="7">
    <location>
        <position position="605"/>
    </location>
</feature>
<dbReference type="Gene3D" id="1.10.1200.10">
    <property type="entry name" value="ACP-like"/>
    <property type="match status" value="1"/>
</dbReference>
<dbReference type="AlphaFoldDB" id="A0A846IYK6"/>
<dbReference type="GO" id="GO:0017000">
    <property type="term" value="P:antibiotic biosynthetic process"/>
    <property type="evidence" value="ECO:0007669"/>
    <property type="project" value="UniProtKB-KW"/>
</dbReference>
<dbReference type="InterPro" id="IPR010071">
    <property type="entry name" value="AA_adenyl_dom"/>
</dbReference>
<dbReference type="GO" id="GO:0043041">
    <property type="term" value="P:amino acid activation for nonribosomal peptide biosynthetic process"/>
    <property type="evidence" value="ECO:0007669"/>
    <property type="project" value="TreeGrafter"/>
</dbReference>
<dbReference type="Pfam" id="PF00550">
    <property type="entry name" value="PP-binding"/>
    <property type="match status" value="1"/>
</dbReference>
<dbReference type="PROSITE" id="PS00455">
    <property type="entry name" value="AMP_BINDING"/>
    <property type="match status" value="1"/>
</dbReference>
<dbReference type="FunFam" id="3.30.300.30:FF:000010">
    <property type="entry name" value="Enterobactin synthetase component F"/>
    <property type="match status" value="1"/>
</dbReference>
<dbReference type="FunFam" id="1.10.1200.10:FF:000005">
    <property type="entry name" value="Nonribosomal peptide synthetase 1"/>
    <property type="match status" value="1"/>
</dbReference>
<dbReference type="PRINTS" id="PR00154">
    <property type="entry name" value="AMPBINDING"/>
</dbReference>
<dbReference type="InterPro" id="IPR045851">
    <property type="entry name" value="AMP-bd_C_sf"/>
</dbReference>